<accession>A0A917WYK6</accession>
<name>A0A917WYK6_9ACTN</name>
<comment type="cofactor">
    <cofactor evidence="1">
        <name>Zn(2+)</name>
        <dbReference type="ChEBI" id="CHEBI:29105"/>
    </cofactor>
</comment>
<dbReference type="InterPro" id="IPR053138">
    <property type="entry name" value="N-alpha-Ac-DABA_deacetylase"/>
</dbReference>
<dbReference type="PANTHER" id="PTHR37326">
    <property type="entry name" value="BLL3975 PROTEIN"/>
    <property type="match status" value="1"/>
</dbReference>
<organism evidence="6 7">
    <name type="scientific">Dactylosporangium sucinum</name>
    <dbReference type="NCBI Taxonomy" id="1424081"/>
    <lineage>
        <taxon>Bacteria</taxon>
        <taxon>Bacillati</taxon>
        <taxon>Actinomycetota</taxon>
        <taxon>Actinomycetes</taxon>
        <taxon>Micromonosporales</taxon>
        <taxon>Micromonosporaceae</taxon>
        <taxon>Dactylosporangium</taxon>
    </lineage>
</organism>
<keyword evidence="7" id="KW-1185">Reference proteome</keyword>
<dbReference type="GO" id="GO:0046872">
    <property type="term" value="F:metal ion binding"/>
    <property type="evidence" value="ECO:0007669"/>
    <property type="project" value="UniProtKB-KW"/>
</dbReference>
<dbReference type="SUPFAM" id="SSF53187">
    <property type="entry name" value="Zn-dependent exopeptidases"/>
    <property type="match status" value="1"/>
</dbReference>
<evidence type="ECO:0000313" key="6">
    <source>
        <dbReference type="EMBL" id="GGM40284.1"/>
    </source>
</evidence>
<dbReference type="Pfam" id="PF24827">
    <property type="entry name" value="AstE_AspA_cat"/>
    <property type="match status" value="1"/>
</dbReference>
<comment type="caution">
    <text evidence="6">The sequence shown here is derived from an EMBL/GenBank/DDBJ whole genome shotgun (WGS) entry which is preliminary data.</text>
</comment>
<dbReference type="PANTHER" id="PTHR37326:SF1">
    <property type="entry name" value="BLL3975 PROTEIN"/>
    <property type="match status" value="1"/>
</dbReference>
<evidence type="ECO:0000259" key="5">
    <source>
        <dbReference type="Pfam" id="PF24827"/>
    </source>
</evidence>
<dbReference type="RefSeq" id="WP_190252073.1">
    <property type="nucleotide sequence ID" value="NZ_BMPI01000023.1"/>
</dbReference>
<reference evidence="6" key="2">
    <citation type="submission" date="2020-09" db="EMBL/GenBank/DDBJ databases">
        <authorList>
            <person name="Sun Q."/>
            <person name="Ohkuma M."/>
        </authorList>
    </citation>
    <scope>NUCLEOTIDE SEQUENCE</scope>
    <source>
        <strain evidence="6">JCM 19831</strain>
    </source>
</reference>
<evidence type="ECO:0000256" key="4">
    <source>
        <dbReference type="ARBA" id="ARBA00022833"/>
    </source>
</evidence>
<keyword evidence="2" id="KW-0479">Metal-binding</keyword>
<dbReference type="Gene3D" id="3.40.630.10">
    <property type="entry name" value="Zn peptidases"/>
    <property type="match status" value="1"/>
</dbReference>
<gene>
    <name evidence="6" type="ORF">GCM10007977_047050</name>
</gene>
<keyword evidence="3" id="KW-0378">Hydrolase</keyword>
<reference evidence="6" key="1">
    <citation type="journal article" date="2014" name="Int. J. Syst. Evol. Microbiol.">
        <title>Complete genome sequence of Corynebacterium casei LMG S-19264T (=DSM 44701T), isolated from a smear-ripened cheese.</title>
        <authorList>
            <consortium name="US DOE Joint Genome Institute (JGI-PGF)"/>
            <person name="Walter F."/>
            <person name="Albersmeier A."/>
            <person name="Kalinowski J."/>
            <person name="Ruckert C."/>
        </authorList>
    </citation>
    <scope>NUCLEOTIDE SEQUENCE</scope>
    <source>
        <strain evidence="6">JCM 19831</strain>
    </source>
</reference>
<evidence type="ECO:0000256" key="1">
    <source>
        <dbReference type="ARBA" id="ARBA00001947"/>
    </source>
</evidence>
<keyword evidence="4" id="KW-0862">Zinc</keyword>
<dbReference type="InterPro" id="IPR055438">
    <property type="entry name" value="AstE_AspA_cat"/>
</dbReference>
<sequence length="355" mass="38276">MTHTSSEPAAPALKSPKELLDIDKASHAQFRLPVARRASGEDLSIRVHVAKGASDGPTLGLVAAVHGDAVFGSHIIRLAMQRLDLTNLRGTVVAVPVANPVAFESGTRTTGQGWNTDMNNMNRVFPGSAEGWISQQMAAALSENVIGQLDALIDYHCGADTSINYTLIDGDKTQDAQRNIDFNRLMATDFIYTHDVNPFSGTITGHARGLGILSVVAEQGGNILPPGFDELSLTRIENYLKALGMIDGEPVLPDTQLVMSGGRTLQRIRHGGLFYPEVGIEGLSAVVEGGTVLSRVVDPHSFEVLQEIRAPYEKSAIFQTRPGFGQVNPGDYAYIIGDATKAVEIERLSSWRFEL</sequence>
<dbReference type="Proteomes" id="UP000642070">
    <property type="component" value="Unassembled WGS sequence"/>
</dbReference>
<protein>
    <submittedName>
        <fullName evidence="6">Deacylase</fullName>
    </submittedName>
</protein>
<proteinExistence type="predicted"/>
<dbReference type="CDD" id="cd06230">
    <property type="entry name" value="M14_ASTE_ASPA_like"/>
    <property type="match status" value="1"/>
</dbReference>
<evidence type="ECO:0000313" key="7">
    <source>
        <dbReference type="Proteomes" id="UP000642070"/>
    </source>
</evidence>
<evidence type="ECO:0000256" key="3">
    <source>
        <dbReference type="ARBA" id="ARBA00022801"/>
    </source>
</evidence>
<evidence type="ECO:0000256" key="2">
    <source>
        <dbReference type="ARBA" id="ARBA00022723"/>
    </source>
</evidence>
<feature type="domain" description="Succinylglutamate desuccinylase/Aspartoacylase catalytic" evidence="5">
    <location>
        <begin position="55"/>
        <end position="224"/>
    </location>
</feature>
<dbReference type="EMBL" id="BMPI01000023">
    <property type="protein sequence ID" value="GGM40284.1"/>
    <property type="molecule type" value="Genomic_DNA"/>
</dbReference>
<dbReference type="AlphaFoldDB" id="A0A917WYK6"/>
<dbReference type="GO" id="GO:0016788">
    <property type="term" value="F:hydrolase activity, acting on ester bonds"/>
    <property type="evidence" value="ECO:0007669"/>
    <property type="project" value="InterPro"/>
</dbReference>